<evidence type="ECO:0000256" key="9">
    <source>
        <dbReference type="ARBA" id="ARBA00022692"/>
    </source>
</evidence>
<evidence type="ECO:0000256" key="24">
    <source>
        <dbReference type="PROSITE-ProRule" id="PRU00451"/>
    </source>
</evidence>
<dbReference type="InterPro" id="IPR003123">
    <property type="entry name" value="VPS9"/>
</dbReference>
<evidence type="ECO:0000256" key="19">
    <source>
        <dbReference type="ARBA" id="ARBA00023136"/>
    </source>
</evidence>
<keyword evidence="19 26" id="KW-0472">Membrane</keyword>
<organism evidence="29 30">
    <name type="scientific">Neophocaena asiaeorientalis asiaeorientalis</name>
    <name type="common">Yangtze finless porpoise</name>
    <name type="synonym">Neophocaena phocaenoides subsp. asiaeorientalis</name>
    <dbReference type="NCBI Taxonomy" id="1706337"/>
    <lineage>
        <taxon>Eukaryota</taxon>
        <taxon>Metazoa</taxon>
        <taxon>Chordata</taxon>
        <taxon>Craniata</taxon>
        <taxon>Vertebrata</taxon>
        <taxon>Euteleostomi</taxon>
        <taxon>Mammalia</taxon>
        <taxon>Eutheria</taxon>
        <taxon>Laurasiatheria</taxon>
        <taxon>Artiodactyla</taxon>
        <taxon>Whippomorpha</taxon>
        <taxon>Cetacea</taxon>
        <taxon>Odontoceti</taxon>
        <taxon>Phocoenidae</taxon>
        <taxon>Neophocaena</taxon>
    </lineage>
</organism>
<evidence type="ECO:0000256" key="17">
    <source>
        <dbReference type="ARBA" id="ARBA00022989"/>
    </source>
</evidence>
<dbReference type="InterPro" id="IPR039493">
    <property type="entry name" value="TMEM248/TMEM219"/>
</dbReference>
<dbReference type="AlphaFoldDB" id="A0A341BE73"/>
<dbReference type="InterPro" id="IPR039587">
    <property type="entry name" value="TMEM248/TMEM219_dom"/>
</dbReference>
<feature type="region of interest" description="Disordered" evidence="25">
    <location>
        <begin position="66"/>
        <end position="85"/>
    </location>
</feature>
<dbReference type="FunCoup" id="A0A341BE73">
    <property type="interactions" value="950"/>
</dbReference>
<dbReference type="Pfam" id="PF14940">
    <property type="entry name" value="TMEM219"/>
    <property type="match status" value="1"/>
</dbReference>
<name>A0A341BE73_NEOAA</name>
<keyword evidence="11" id="KW-0967">Endosome</keyword>
<evidence type="ECO:0000256" key="25">
    <source>
        <dbReference type="SAM" id="MobiDB-lite"/>
    </source>
</evidence>
<dbReference type="PANTHER" id="PTHR16002:SF5">
    <property type="entry name" value="TRANSMEMBRANE PROTEIN 248"/>
    <property type="match status" value="1"/>
</dbReference>
<dbReference type="Gene3D" id="1.20.1050.80">
    <property type="entry name" value="VPS9 domain"/>
    <property type="match status" value="1"/>
</dbReference>
<evidence type="ECO:0000256" key="14">
    <source>
        <dbReference type="ARBA" id="ARBA00022833"/>
    </source>
</evidence>
<dbReference type="PANTHER" id="PTHR16002">
    <property type="entry name" value="TRANSMEMBRANE PROTEIN 248-LIKE"/>
    <property type="match status" value="1"/>
</dbReference>
<evidence type="ECO:0000256" key="10">
    <source>
        <dbReference type="ARBA" id="ARBA00022723"/>
    </source>
</evidence>
<dbReference type="SMART" id="SM00167">
    <property type="entry name" value="VPS9"/>
    <property type="match status" value="1"/>
</dbReference>
<keyword evidence="14" id="KW-0862">Zinc</keyword>
<dbReference type="InterPro" id="IPR037191">
    <property type="entry name" value="VPS9_dom_sf"/>
</dbReference>
<dbReference type="GO" id="GO:0003677">
    <property type="term" value="F:DNA binding"/>
    <property type="evidence" value="ECO:0007669"/>
    <property type="project" value="InterPro"/>
</dbReference>
<evidence type="ECO:0000259" key="28">
    <source>
        <dbReference type="PROSITE" id="PS51205"/>
    </source>
</evidence>
<evidence type="ECO:0000256" key="1">
    <source>
        <dbReference type="ARBA" id="ARBA00004141"/>
    </source>
</evidence>
<dbReference type="PROSITE" id="PS51205">
    <property type="entry name" value="VPS9"/>
    <property type="match status" value="1"/>
</dbReference>
<evidence type="ECO:0000313" key="29">
    <source>
        <dbReference type="Proteomes" id="UP000252040"/>
    </source>
</evidence>
<dbReference type="GO" id="GO:0005769">
    <property type="term" value="C:early endosome"/>
    <property type="evidence" value="ECO:0007669"/>
    <property type="project" value="UniProtKB-SubCell"/>
</dbReference>
<evidence type="ECO:0000313" key="30">
    <source>
        <dbReference type="RefSeq" id="XP_024600003.1"/>
    </source>
</evidence>
<evidence type="ECO:0000259" key="27">
    <source>
        <dbReference type="PROSITE" id="PS51036"/>
    </source>
</evidence>
<feature type="transmembrane region" description="Helical" evidence="26">
    <location>
        <begin position="386"/>
        <end position="407"/>
    </location>
</feature>
<dbReference type="GO" id="GO:0008270">
    <property type="term" value="F:zinc ion binding"/>
    <property type="evidence" value="ECO:0007669"/>
    <property type="project" value="UniProtKB-KW"/>
</dbReference>
<evidence type="ECO:0000256" key="4">
    <source>
        <dbReference type="ARBA" id="ARBA00004496"/>
    </source>
</evidence>
<dbReference type="RefSeq" id="XP_024600003.1">
    <property type="nucleotide sequence ID" value="XM_024744235.1"/>
</dbReference>
<evidence type="ECO:0000256" key="7">
    <source>
        <dbReference type="ARBA" id="ARBA00022553"/>
    </source>
</evidence>
<evidence type="ECO:0000256" key="6">
    <source>
        <dbReference type="ARBA" id="ARBA00022490"/>
    </source>
</evidence>
<dbReference type="Pfam" id="PF02204">
    <property type="entry name" value="VPS9"/>
    <property type="match status" value="1"/>
</dbReference>
<dbReference type="FunFam" id="1.20.5.4770:FF:000002">
    <property type="entry name" value="rab5 GDP/GTP exchange factor isoform X1"/>
    <property type="match status" value="1"/>
</dbReference>
<dbReference type="GO" id="GO:0055037">
    <property type="term" value="C:recycling endosome"/>
    <property type="evidence" value="ECO:0007669"/>
    <property type="project" value="UniProtKB-SubCell"/>
</dbReference>
<dbReference type="SUPFAM" id="SSF109993">
    <property type="entry name" value="VPS9 domain"/>
    <property type="match status" value="1"/>
</dbReference>
<keyword evidence="12 24" id="KW-0863">Zinc-finger</keyword>
<dbReference type="STRING" id="1706337.A0A341BE73"/>
<feature type="domain" description="A20-type" evidence="27">
    <location>
        <begin position="13"/>
        <end position="47"/>
    </location>
</feature>
<dbReference type="SMART" id="SM00259">
    <property type="entry name" value="ZnF_A20"/>
    <property type="match status" value="1"/>
</dbReference>
<evidence type="ECO:0000256" key="5">
    <source>
        <dbReference type="ARBA" id="ARBA00022448"/>
    </source>
</evidence>
<evidence type="ECO:0000256" key="20">
    <source>
        <dbReference type="ARBA" id="ARBA00038111"/>
    </source>
</evidence>
<keyword evidence="15" id="KW-0832">Ubl conjugation</keyword>
<evidence type="ECO:0000256" key="22">
    <source>
        <dbReference type="ARBA" id="ARBA00070149"/>
    </source>
</evidence>
<keyword evidence="29" id="KW-1185">Reference proteome</keyword>
<evidence type="ECO:0000256" key="15">
    <source>
        <dbReference type="ARBA" id="ARBA00022843"/>
    </source>
</evidence>
<evidence type="ECO:0000256" key="16">
    <source>
        <dbReference type="ARBA" id="ARBA00022927"/>
    </source>
</evidence>
<evidence type="ECO:0000256" key="2">
    <source>
        <dbReference type="ARBA" id="ARBA00004172"/>
    </source>
</evidence>
<dbReference type="InterPro" id="IPR041545">
    <property type="entry name" value="DUF5601"/>
</dbReference>
<feature type="transmembrane region" description="Helical" evidence="26">
    <location>
        <begin position="636"/>
        <end position="656"/>
    </location>
</feature>
<comment type="similarity">
    <text evidence="20">Belongs to the TMEM248 family.</text>
</comment>
<evidence type="ECO:0000256" key="23">
    <source>
        <dbReference type="ARBA" id="ARBA00077011"/>
    </source>
</evidence>
<evidence type="ECO:0000256" key="8">
    <source>
        <dbReference type="ARBA" id="ARBA00022583"/>
    </source>
</evidence>
<dbReference type="InterPro" id="IPR002653">
    <property type="entry name" value="Znf_A20"/>
</dbReference>
<dbReference type="Proteomes" id="UP000252040">
    <property type="component" value="Unplaced"/>
</dbReference>
<dbReference type="GO" id="GO:0006897">
    <property type="term" value="P:endocytosis"/>
    <property type="evidence" value="ECO:0007669"/>
    <property type="project" value="UniProtKB-KW"/>
</dbReference>
<accession>A0A341BE73</accession>
<dbReference type="GO" id="GO:0016020">
    <property type="term" value="C:membrane"/>
    <property type="evidence" value="ECO:0007669"/>
    <property type="project" value="UniProtKB-SubCell"/>
</dbReference>
<keyword evidence="5" id="KW-0813">Transport</keyword>
<keyword evidence="13" id="KW-0833">Ubl conjugation pathway</keyword>
<protein>
    <recommendedName>
        <fullName evidence="22">Rab5 GDP/GTP exchange factor</fullName>
    </recommendedName>
    <alternativeName>
        <fullName evidence="23">Rabex-5</fullName>
    </alternativeName>
    <alternativeName>
        <fullName evidence="21">Transmembrane protein 248</fullName>
    </alternativeName>
</protein>
<keyword evidence="7" id="KW-0597">Phosphoprotein</keyword>
<keyword evidence="10" id="KW-0479">Metal-binding</keyword>
<dbReference type="Pfam" id="PF01754">
    <property type="entry name" value="zf-A20"/>
    <property type="match status" value="1"/>
</dbReference>
<dbReference type="GO" id="GO:0015031">
    <property type="term" value="P:protein transport"/>
    <property type="evidence" value="ECO:0007669"/>
    <property type="project" value="UniProtKB-KW"/>
</dbReference>
<evidence type="ECO:0000256" key="26">
    <source>
        <dbReference type="SAM" id="Phobius"/>
    </source>
</evidence>
<dbReference type="Pfam" id="PF18151">
    <property type="entry name" value="DUF5601"/>
    <property type="match status" value="1"/>
</dbReference>
<keyword evidence="6" id="KW-0963">Cytoplasm</keyword>
<evidence type="ECO:0000256" key="18">
    <source>
        <dbReference type="ARBA" id="ARBA00022990"/>
    </source>
</evidence>
<gene>
    <name evidence="30" type="primary">LOC112399208</name>
</gene>
<dbReference type="Gene3D" id="1.20.5.4770">
    <property type="match status" value="1"/>
</dbReference>
<evidence type="ECO:0000256" key="11">
    <source>
        <dbReference type="ARBA" id="ARBA00022753"/>
    </source>
</evidence>
<evidence type="ECO:0000256" key="13">
    <source>
        <dbReference type="ARBA" id="ARBA00022786"/>
    </source>
</evidence>
<dbReference type="Gene3D" id="1.10.246.120">
    <property type="match status" value="1"/>
</dbReference>
<feature type="domain" description="VPS9" evidence="28">
    <location>
        <begin position="233"/>
        <end position="376"/>
    </location>
</feature>
<keyword evidence="18" id="KW-0007">Acetylation</keyword>
<dbReference type="FunFam" id="1.20.1050.80:FF:000003">
    <property type="entry name" value="rab5 GDP/GTP exchange factor isoform X2"/>
    <property type="match status" value="1"/>
</dbReference>
<proteinExistence type="inferred from homology"/>
<evidence type="ECO:0000256" key="3">
    <source>
        <dbReference type="ARBA" id="ARBA00004412"/>
    </source>
</evidence>
<feature type="compositionally biased region" description="Low complexity" evidence="25">
    <location>
        <begin position="69"/>
        <end position="84"/>
    </location>
</feature>
<dbReference type="GeneID" id="112399208"/>
<dbReference type="SUPFAM" id="SSF57716">
    <property type="entry name" value="Glucocorticoid receptor-like (DNA-binding domain)"/>
    <property type="match status" value="1"/>
</dbReference>
<dbReference type="InParanoid" id="A0A341BE73"/>
<dbReference type="FunFam" id="1.10.246.120:FF:000002">
    <property type="entry name" value="rab5 GDP/GTP exchange factor isoform X1"/>
    <property type="match status" value="1"/>
</dbReference>
<reference evidence="30" key="1">
    <citation type="submission" date="2025-08" db="UniProtKB">
        <authorList>
            <consortium name="RefSeq"/>
        </authorList>
    </citation>
    <scope>IDENTIFICATION</scope>
    <source>
        <tissue evidence="30">Meat</tissue>
    </source>
</reference>
<keyword evidence="17 26" id="KW-1133">Transmembrane helix</keyword>
<comment type="subcellular location">
    <subcellularLocation>
        <location evidence="4">Cytoplasm</location>
    </subcellularLocation>
    <subcellularLocation>
        <location evidence="3">Early endosome</location>
    </subcellularLocation>
    <subcellularLocation>
        <location evidence="1">Membrane</location>
        <topology evidence="1">Multi-pass membrane protein</topology>
    </subcellularLocation>
    <subcellularLocation>
        <location evidence="2">Recycling endosome</location>
    </subcellularLocation>
</comment>
<keyword evidence="16" id="KW-0653">Protein transport</keyword>
<sequence>MSLKSERRGIHVDQSELLCKKGCGYYGNPAWQGFCSKCWREEYHKARQKQIQEDWELAERLQREEEEAFASSQSSQGAQSLTFSKFEEKKTNEKTRKVTTVKKFFSASSRVGSKKAEIQEPKAPSPSINRQTSIETDRVSKEFIEFLKTFHKTGQEIYKQTKLFLETMHYKRDLSIEEQSECTQDFYQNVAERMQTRGKVPPERVEKIMDQIEKYIMTRLYKYVFCPETTDDEKKDLAIQKRIRALHWVTPQMLCVPVNEEIPEVSDMVVKAITDIIEMDSKRVPRDKLACITKCSKHIFNAIKVTKNEPASADDFLPTLIYIVLKGNPPRLQSNIQYITRFCNPSRLMTGEDGYYFTNLVELIRIMFNINPLENLKVYISSRPPLVVFMISVSAMAIAFLTLGYFFKIKEIKSPEMAEDWNTFLLRFNDLDLCVSENETLKHLTNDTTALESTVTSGQARMSTQSPQSLEDSGPVNISVAITLTLDPLKPFGGYSRNVTHLYSTVLGHQIGLSGREAHEEINITFTLPTAWSSDDCALHGHCEQVVFTACMTLTAHPGVFPVTVQPPHCAPDTYSNATLWYKIFTTARDANTKYAQDYSPFWCYKGAIGKVYHALNPKLTVIVPDDDRSLINLHLMHTSYFLFVMVITMFCYAVIKGRPSKLRQSNPEFCPEKVALADA</sequence>
<keyword evidence="9 26" id="KW-0812">Transmembrane</keyword>
<keyword evidence="8" id="KW-0254">Endocytosis</keyword>
<dbReference type="PROSITE" id="PS51036">
    <property type="entry name" value="ZF_A20"/>
    <property type="match status" value="1"/>
</dbReference>
<evidence type="ECO:0000256" key="12">
    <source>
        <dbReference type="ARBA" id="ARBA00022771"/>
    </source>
</evidence>
<evidence type="ECO:0000256" key="21">
    <source>
        <dbReference type="ARBA" id="ARBA00039285"/>
    </source>
</evidence>